<dbReference type="RefSeq" id="WP_092371856.1">
    <property type="nucleotide sequence ID" value="NZ_FOIM01000059.1"/>
</dbReference>
<feature type="domain" description="Peptidase M24 C-terminal" evidence="7">
    <location>
        <begin position="551"/>
        <end position="611"/>
    </location>
</feature>
<sequence>MNVIQERLGRLRELMAEKGMDAYLVVTADFHESEYVGEFFKCRKFLTGFTGSAGTAVVTMDEACLWTDGRYFVQAAAQLAGSGIRLMKMREEGVPTVQEYLAEKMPAGGCLGFDGRTVNAAEALALNEALEAKYVRFDGSGDLVGTIWQDRPPMSAEPVWALADCYAGENAAEKIRKLREKMAQARATVHILTSLDDIAWLLNIRGNDVLYNPVALAYVMVFEDRLLLFANEKILEGKAYPYLEQGQGFPETVREYLQGLGVTVKPYEAVYEETGLLRGQRIMLERKMVNYAIYSRIDGSNQVIERMNPTSQAKAVKNPVEMENMRKAHIKDGVAMTRFIYWLKHNVGKVEMDEISVAEHLWELRLEQDGCLGCSFETISAYGAHAAMCHYSATEETNVKLEPKGMYLVDSGGQYYEGTTDITRTVVMGPVTDEEREHFTLVLISMLRLGAVKFLHGCRGISLDYVAREPFWSRGLDYNHGTGHGVGYFLNVHERPNSIRYRLVTDARENAELEEGMVTSDEPGLYIEGSHGIRTENLVMCVKDEKNAYGQFMRFEFLTFVPIDVDGIDRELMTDRDVELLNEYHQQVYEKISPYLPEEEARWLWQVTAEI</sequence>
<dbReference type="Pfam" id="PF01321">
    <property type="entry name" value="Creatinase_N"/>
    <property type="match status" value="1"/>
</dbReference>
<dbReference type="GO" id="GO:0070006">
    <property type="term" value="F:metalloaminopeptidase activity"/>
    <property type="evidence" value="ECO:0007669"/>
    <property type="project" value="InterPro"/>
</dbReference>
<keyword evidence="3" id="KW-0378">Hydrolase</keyword>
<dbReference type="AlphaFoldDB" id="A0A1I0KB51"/>
<dbReference type="InterPro" id="IPR032416">
    <property type="entry name" value="Peptidase_M24_C"/>
</dbReference>
<dbReference type="EMBL" id="FOIM01000059">
    <property type="protein sequence ID" value="SEU21230.1"/>
    <property type="molecule type" value="Genomic_DNA"/>
</dbReference>
<dbReference type="CDD" id="cd01085">
    <property type="entry name" value="APP"/>
    <property type="match status" value="1"/>
</dbReference>
<dbReference type="STRING" id="460384.SAMN05216313_15914"/>
<feature type="domain" description="Creatinase N-terminal" evidence="6">
    <location>
        <begin position="7"/>
        <end position="138"/>
    </location>
</feature>
<dbReference type="InterPro" id="IPR036005">
    <property type="entry name" value="Creatinase/aminopeptidase-like"/>
</dbReference>
<feature type="domain" description="Peptidase M24" evidence="5">
    <location>
        <begin position="323"/>
        <end position="541"/>
    </location>
</feature>
<keyword evidence="2" id="KW-0479">Metal-binding</keyword>
<dbReference type="InterPro" id="IPR050422">
    <property type="entry name" value="X-Pro_aminopeptidase_P"/>
</dbReference>
<evidence type="ECO:0000256" key="4">
    <source>
        <dbReference type="SAM" id="Coils"/>
    </source>
</evidence>
<gene>
    <name evidence="8" type="ORF">SAMN05216313_15914</name>
</gene>
<accession>A0A1I0KB51</accession>
<evidence type="ECO:0000256" key="1">
    <source>
        <dbReference type="ARBA" id="ARBA00008766"/>
    </source>
</evidence>
<evidence type="ECO:0000256" key="2">
    <source>
        <dbReference type="ARBA" id="ARBA00022723"/>
    </source>
</evidence>
<dbReference type="FunFam" id="3.90.230.10:FF:000009">
    <property type="entry name" value="xaa-Pro aminopeptidase 2"/>
    <property type="match status" value="1"/>
</dbReference>
<feature type="coiled-coil region" evidence="4">
    <location>
        <begin position="168"/>
        <end position="195"/>
    </location>
</feature>
<keyword evidence="8" id="KW-0645">Protease</keyword>
<keyword evidence="8" id="KW-0031">Aminopeptidase</keyword>
<dbReference type="GO" id="GO:0005737">
    <property type="term" value="C:cytoplasm"/>
    <property type="evidence" value="ECO:0007669"/>
    <property type="project" value="UniProtKB-ARBA"/>
</dbReference>
<dbReference type="SUPFAM" id="SSF55920">
    <property type="entry name" value="Creatinase/aminopeptidase"/>
    <property type="match status" value="1"/>
</dbReference>
<evidence type="ECO:0000259" key="5">
    <source>
        <dbReference type="Pfam" id="PF00557"/>
    </source>
</evidence>
<organism evidence="8 9">
    <name type="scientific">Enterocloster lavalensis</name>
    <dbReference type="NCBI Taxonomy" id="460384"/>
    <lineage>
        <taxon>Bacteria</taxon>
        <taxon>Bacillati</taxon>
        <taxon>Bacillota</taxon>
        <taxon>Clostridia</taxon>
        <taxon>Lachnospirales</taxon>
        <taxon>Lachnospiraceae</taxon>
        <taxon>Enterocloster</taxon>
    </lineage>
</organism>
<dbReference type="InterPro" id="IPR029149">
    <property type="entry name" value="Creatin/AminoP/Spt16_N"/>
</dbReference>
<dbReference type="Pfam" id="PF00557">
    <property type="entry name" value="Peptidase_M24"/>
    <property type="match status" value="1"/>
</dbReference>
<evidence type="ECO:0000259" key="7">
    <source>
        <dbReference type="Pfam" id="PF16188"/>
    </source>
</evidence>
<dbReference type="Pfam" id="PF16189">
    <property type="entry name" value="Creatinase_N_2"/>
    <property type="match status" value="1"/>
</dbReference>
<protein>
    <submittedName>
        <fullName evidence="8">Xaa-Pro aminopeptidase</fullName>
    </submittedName>
</protein>
<evidence type="ECO:0000256" key="3">
    <source>
        <dbReference type="ARBA" id="ARBA00022801"/>
    </source>
</evidence>
<keyword evidence="9" id="KW-1185">Reference proteome</keyword>
<proteinExistence type="inferred from homology"/>
<dbReference type="Pfam" id="PF16188">
    <property type="entry name" value="Peptidase_M24_C"/>
    <property type="match status" value="1"/>
</dbReference>
<dbReference type="Proteomes" id="UP000198508">
    <property type="component" value="Unassembled WGS sequence"/>
</dbReference>
<dbReference type="InterPro" id="IPR000587">
    <property type="entry name" value="Creatinase_N"/>
</dbReference>
<dbReference type="Gene3D" id="3.40.350.10">
    <property type="entry name" value="Creatinase/prolidase N-terminal domain"/>
    <property type="match status" value="2"/>
</dbReference>
<comment type="similarity">
    <text evidence="1">Belongs to the peptidase M24B family.</text>
</comment>
<dbReference type="GO" id="GO:0046872">
    <property type="term" value="F:metal ion binding"/>
    <property type="evidence" value="ECO:0007669"/>
    <property type="project" value="UniProtKB-KW"/>
</dbReference>
<dbReference type="PANTHER" id="PTHR43763">
    <property type="entry name" value="XAA-PRO AMINOPEPTIDASE 1"/>
    <property type="match status" value="1"/>
</dbReference>
<dbReference type="InterPro" id="IPR000994">
    <property type="entry name" value="Pept_M24"/>
</dbReference>
<evidence type="ECO:0000313" key="8">
    <source>
        <dbReference type="EMBL" id="SEU21230.1"/>
    </source>
</evidence>
<dbReference type="InterPro" id="IPR033740">
    <property type="entry name" value="Pept_M24B"/>
</dbReference>
<keyword evidence="4" id="KW-0175">Coiled coil</keyword>
<name>A0A1I0KB51_9FIRM</name>
<dbReference type="SUPFAM" id="SSF53092">
    <property type="entry name" value="Creatinase/prolidase N-terminal domain"/>
    <property type="match status" value="1"/>
</dbReference>
<dbReference type="Gene3D" id="3.90.230.10">
    <property type="entry name" value="Creatinase/methionine aminopeptidase superfamily"/>
    <property type="match status" value="1"/>
</dbReference>
<reference evidence="9" key="1">
    <citation type="submission" date="2016-10" db="EMBL/GenBank/DDBJ databases">
        <authorList>
            <person name="Varghese N."/>
            <person name="Submissions S."/>
        </authorList>
    </citation>
    <scope>NUCLEOTIDE SEQUENCE [LARGE SCALE GENOMIC DNA]</scope>
    <source>
        <strain evidence="9">NLAE-zl-G277</strain>
    </source>
</reference>
<dbReference type="PANTHER" id="PTHR43763:SF6">
    <property type="entry name" value="XAA-PRO AMINOPEPTIDASE 1"/>
    <property type="match status" value="1"/>
</dbReference>
<evidence type="ECO:0000313" key="9">
    <source>
        <dbReference type="Proteomes" id="UP000198508"/>
    </source>
</evidence>
<evidence type="ECO:0000259" key="6">
    <source>
        <dbReference type="Pfam" id="PF01321"/>
    </source>
</evidence>